<keyword evidence="4" id="KW-0560">Oxidoreductase</keyword>
<dbReference type="RefSeq" id="WP_125292864.1">
    <property type="nucleotide sequence ID" value="NZ_CP100494.1"/>
</dbReference>
<evidence type="ECO:0000256" key="2">
    <source>
        <dbReference type="SAM" id="SignalP"/>
    </source>
</evidence>
<gene>
    <name evidence="4" type="primary">nrfB</name>
    <name evidence="5" type="ORF">EGT71_06775</name>
    <name evidence="4" type="ORF">R4P48_20315</name>
</gene>
<comment type="caution">
    <text evidence="5">The sequence shown here is derived from an EMBL/GenBank/DDBJ whole genome shotgun (WGS) entry which is preliminary data.</text>
</comment>
<dbReference type="GO" id="GO:0042597">
    <property type="term" value="C:periplasmic space"/>
    <property type="evidence" value="ECO:0007669"/>
    <property type="project" value="InterPro"/>
</dbReference>
<dbReference type="PROSITE" id="PS51257">
    <property type="entry name" value="PROKAR_LIPOPROTEIN"/>
    <property type="match status" value="1"/>
</dbReference>
<accession>A0A3R9GCW7</accession>
<evidence type="ECO:0000313" key="7">
    <source>
        <dbReference type="Proteomes" id="UP001187066"/>
    </source>
</evidence>
<keyword evidence="7" id="KW-1185">Reference proteome</keyword>
<sequence length="188" mass="20976">MSVLRSLFTAGVLALGCLWILPVQAAPSSQADTDSQWTVTQQRNPDKACLDCHKPEKEGMHGKHAEAINPNNNLPVTCTNCHGNISPEHRNGVKDAMRFNDPMYTVEQQNSVCMACHLPEQLQKAFWPHNVHATKVACASCHNLHPKQDTMQTLNDKSRIKLCVDCHREQRDNPAFNPSSVHLGKDHP</sequence>
<dbReference type="GO" id="GO:0009061">
    <property type="term" value="P:anaerobic respiration"/>
    <property type="evidence" value="ECO:0007669"/>
    <property type="project" value="UniProtKB-ARBA"/>
</dbReference>
<dbReference type="InterPro" id="IPR036280">
    <property type="entry name" value="Multihaem_cyt_sf"/>
</dbReference>
<dbReference type="EC" id="1.7.2.2" evidence="4"/>
<dbReference type="Proteomes" id="UP000275331">
    <property type="component" value="Unassembled WGS sequence"/>
</dbReference>
<dbReference type="NCBIfam" id="NF008659">
    <property type="entry name" value="PRK11659.1"/>
    <property type="match status" value="1"/>
</dbReference>
<feature type="chain" id="PRO_5018632745" evidence="2">
    <location>
        <begin position="26"/>
        <end position="188"/>
    </location>
</feature>
<dbReference type="GeneID" id="84662986"/>
<keyword evidence="1 2" id="KW-0732">Signal</keyword>
<dbReference type="AlphaFoldDB" id="A0A3R9GCW7"/>
<evidence type="ECO:0000256" key="1">
    <source>
        <dbReference type="ARBA" id="ARBA00022729"/>
    </source>
</evidence>
<name>A0A3R9GCW7_9ENTR</name>
<dbReference type="PANTHER" id="PTHR35038:SF5">
    <property type="entry name" value="CYTOCHROME C-TYPE PROTEIN NRFB"/>
    <property type="match status" value="1"/>
</dbReference>
<dbReference type="InterPro" id="IPR051829">
    <property type="entry name" value="Multiheme_Cytochr_ET"/>
</dbReference>
<dbReference type="Proteomes" id="UP001187066">
    <property type="component" value="Unassembled WGS sequence"/>
</dbReference>
<protein>
    <submittedName>
        <fullName evidence="5">Cytochrome c nitrite reductase pentaheme subunit</fullName>
        <ecNumber evidence="4">1.7.2.2</ecNumber>
    </submittedName>
</protein>
<dbReference type="OrthoDB" id="6398708at2"/>
<reference evidence="5 6" key="1">
    <citation type="submission" date="2018-10" db="EMBL/GenBank/DDBJ databases">
        <title>Transmission dynamics of multidrug resistant bacteria on intensive care unit surfaces.</title>
        <authorList>
            <person name="D'Souza A.W."/>
            <person name="Potter R.F."/>
            <person name="Wallace M."/>
            <person name="Shupe A."/>
            <person name="Patel S."/>
            <person name="Sun S."/>
            <person name="Gul D."/>
            <person name="Kwon J.H."/>
            <person name="Andleeb S."/>
            <person name="Burnham C.-A.D."/>
            <person name="Dantas G."/>
        </authorList>
    </citation>
    <scope>NUCLEOTIDE SEQUENCE [LARGE SCALE GENOMIC DNA]</scope>
    <source>
        <strain evidence="5 6">AS_373</strain>
    </source>
</reference>
<organism evidence="5 6">
    <name type="scientific">Atlantibacter subterraneus</name>
    <dbReference type="NCBI Taxonomy" id="255519"/>
    <lineage>
        <taxon>Bacteria</taxon>
        <taxon>Pseudomonadati</taxon>
        <taxon>Pseudomonadota</taxon>
        <taxon>Gammaproteobacteria</taxon>
        <taxon>Enterobacterales</taxon>
        <taxon>Enterobacteriaceae</taxon>
        <taxon>Atlantibacter</taxon>
    </lineage>
</organism>
<dbReference type="InterPro" id="IPR017564">
    <property type="entry name" value="Cyt_c_NrfB"/>
</dbReference>
<dbReference type="Pfam" id="PF22678">
    <property type="entry name" value="Cytochrom_c_NrfB-like"/>
    <property type="match status" value="1"/>
</dbReference>
<feature type="domain" description="Cytochrome c-type protein NrfB-like" evidence="3">
    <location>
        <begin position="78"/>
        <end position="166"/>
    </location>
</feature>
<dbReference type="EMBL" id="JAWLOF010000020">
    <property type="protein sequence ID" value="MDV7025000.1"/>
    <property type="molecule type" value="Genomic_DNA"/>
</dbReference>
<evidence type="ECO:0000313" key="4">
    <source>
        <dbReference type="EMBL" id="MDV7025000.1"/>
    </source>
</evidence>
<dbReference type="GO" id="GO:0020037">
    <property type="term" value="F:heme binding"/>
    <property type="evidence" value="ECO:0007669"/>
    <property type="project" value="InterPro"/>
</dbReference>
<dbReference type="GO" id="GO:0042279">
    <property type="term" value="F:nitrite reductase (cytochrome, ammonia-forming) activity"/>
    <property type="evidence" value="ECO:0007669"/>
    <property type="project" value="UniProtKB-EC"/>
</dbReference>
<reference evidence="4 7" key="2">
    <citation type="submission" date="2023-10" db="EMBL/GenBank/DDBJ databases">
        <authorList>
            <person name="Dale J."/>
        </authorList>
    </citation>
    <scope>NUCLEOTIDE SEQUENCE [LARGE SCALE GENOMIC DNA]</scope>
    <source>
        <strain evidence="4 7">2023EL-00970</strain>
    </source>
</reference>
<dbReference type="PANTHER" id="PTHR35038">
    <property type="entry name" value="DISSIMILATORY SULFITE REDUCTASE SIRA"/>
    <property type="match status" value="1"/>
</dbReference>
<dbReference type="SUPFAM" id="SSF48695">
    <property type="entry name" value="Multiheme cytochromes"/>
    <property type="match status" value="1"/>
</dbReference>
<feature type="signal peptide" evidence="2">
    <location>
        <begin position="1"/>
        <end position="25"/>
    </location>
</feature>
<evidence type="ECO:0000313" key="6">
    <source>
        <dbReference type="Proteomes" id="UP000275331"/>
    </source>
</evidence>
<evidence type="ECO:0000259" key="3">
    <source>
        <dbReference type="Pfam" id="PF22678"/>
    </source>
</evidence>
<dbReference type="InterPro" id="IPR053875">
    <property type="entry name" value="Cytochrom_c_NrfB-like_dom"/>
</dbReference>
<dbReference type="NCBIfam" id="TIGR03146">
    <property type="entry name" value="cyt_nit_nrfB"/>
    <property type="match status" value="1"/>
</dbReference>
<dbReference type="EMBL" id="RHXB01000003">
    <property type="protein sequence ID" value="RSE28081.1"/>
    <property type="molecule type" value="Genomic_DNA"/>
</dbReference>
<dbReference type="Gene3D" id="1.10.1130.10">
    <property type="entry name" value="Flavocytochrome C3, Chain A"/>
    <property type="match status" value="1"/>
</dbReference>
<evidence type="ECO:0000313" key="5">
    <source>
        <dbReference type="EMBL" id="RSE28081.1"/>
    </source>
</evidence>
<proteinExistence type="predicted"/>